<gene>
    <name evidence="2" type="ORF">S01H1_03191</name>
</gene>
<proteinExistence type="predicted"/>
<evidence type="ECO:0000256" key="1">
    <source>
        <dbReference type="SAM" id="MobiDB-lite"/>
    </source>
</evidence>
<accession>X0SJL2</accession>
<reference evidence="2" key="1">
    <citation type="journal article" date="2014" name="Front. Microbiol.">
        <title>High frequency of phylogenetically diverse reductive dehalogenase-homologous genes in deep subseafloor sedimentary metagenomes.</title>
        <authorList>
            <person name="Kawai M."/>
            <person name="Futagami T."/>
            <person name="Toyoda A."/>
            <person name="Takaki Y."/>
            <person name="Nishi S."/>
            <person name="Hori S."/>
            <person name="Arai W."/>
            <person name="Tsubouchi T."/>
            <person name="Morono Y."/>
            <person name="Uchiyama I."/>
            <person name="Ito T."/>
            <person name="Fujiyama A."/>
            <person name="Inagaki F."/>
            <person name="Takami H."/>
        </authorList>
    </citation>
    <scope>NUCLEOTIDE SEQUENCE</scope>
    <source>
        <strain evidence="2">Expedition CK06-06</strain>
    </source>
</reference>
<sequence length="186" mass="19858">PIIMPTPSPTPGFLVPTFTPAATSAPVPTPPPPEPAETSTPAPPDTEVAVSDEVYVRFGDFAALVGYSLPAAEVTTVQPLLLILHWQALEGTSPMNYQVFTHLLLLEDDRLIAQHDSVPVGGTRPLTDWVPGETIVDSHPMVFHDTAHTGPARIAIGLWDPATGLRVLTDTGDERVVLPITINIIP</sequence>
<feature type="compositionally biased region" description="Pro residues" evidence="1">
    <location>
        <begin position="1"/>
        <end position="10"/>
    </location>
</feature>
<dbReference type="EMBL" id="BARS01001705">
    <property type="protein sequence ID" value="GAF75306.1"/>
    <property type="molecule type" value="Genomic_DNA"/>
</dbReference>
<organism evidence="2">
    <name type="scientific">marine sediment metagenome</name>
    <dbReference type="NCBI Taxonomy" id="412755"/>
    <lineage>
        <taxon>unclassified sequences</taxon>
        <taxon>metagenomes</taxon>
        <taxon>ecological metagenomes</taxon>
    </lineage>
</organism>
<feature type="compositionally biased region" description="Low complexity" evidence="1">
    <location>
        <begin position="15"/>
        <end position="26"/>
    </location>
</feature>
<comment type="caution">
    <text evidence="2">The sequence shown here is derived from an EMBL/GenBank/DDBJ whole genome shotgun (WGS) entry which is preliminary data.</text>
</comment>
<protein>
    <submittedName>
        <fullName evidence="2">Uncharacterized protein</fullName>
    </submittedName>
</protein>
<evidence type="ECO:0000313" key="2">
    <source>
        <dbReference type="EMBL" id="GAF75306.1"/>
    </source>
</evidence>
<name>X0SJL2_9ZZZZ</name>
<dbReference type="AlphaFoldDB" id="X0SJL2"/>
<feature type="non-terminal residue" evidence="2">
    <location>
        <position position="1"/>
    </location>
</feature>
<feature type="region of interest" description="Disordered" evidence="1">
    <location>
        <begin position="1"/>
        <end position="46"/>
    </location>
</feature>